<dbReference type="EMBL" id="CM056741">
    <property type="protein sequence ID" value="KAJ8682817.1"/>
    <property type="molecule type" value="Genomic_DNA"/>
</dbReference>
<reference evidence="1" key="1">
    <citation type="submission" date="2023-04" db="EMBL/GenBank/DDBJ databases">
        <title>A chromosome-level genome assembly of the parasitoid wasp Eretmocerus hayati.</title>
        <authorList>
            <person name="Zhong Y."/>
            <person name="Liu S."/>
            <person name="Liu Y."/>
        </authorList>
    </citation>
    <scope>NUCLEOTIDE SEQUENCE</scope>
    <source>
        <strain evidence="1">ZJU_SS_LIU_2023</strain>
    </source>
</reference>
<evidence type="ECO:0000313" key="1">
    <source>
        <dbReference type="EMBL" id="KAJ8682817.1"/>
    </source>
</evidence>
<gene>
    <name evidence="1" type="ORF">QAD02_018609</name>
</gene>
<evidence type="ECO:0000313" key="2">
    <source>
        <dbReference type="Proteomes" id="UP001239111"/>
    </source>
</evidence>
<accession>A0ACC2PH71</accession>
<comment type="caution">
    <text evidence="1">The sequence shown here is derived from an EMBL/GenBank/DDBJ whole genome shotgun (WGS) entry which is preliminary data.</text>
</comment>
<proteinExistence type="predicted"/>
<name>A0ACC2PH71_9HYME</name>
<sequence length="157" mass="17976">MSTLARRHNHVSQDDICDFDDSNLFKKIISSITLEPATFILFYDFGTDGALLTRSGKRGFWPLQVILNDLPPKLRLRFVLLLGVLLIPTESDNDLINLFLTPFIAQPRYPYYSGITVDYKGTKIRLRFCPLNILVDSVGRPIMQNRIQHTGYAGDNW</sequence>
<protein>
    <submittedName>
        <fullName evidence="1">Uncharacterized protein</fullName>
    </submittedName>
</protein>
<organism evidence="1 2">
    <name type="scientific">Eretmocerus hayati</name>
    <dbReference type="NCBI Taxonomy" id="131215"/>
    <lineage>
        <taxon>Eukaryota</taxon>
        <taxon>Metazoa</taxon>
        <taxon>Ecdysozoa</taxon>
        <taxon>Arthropoda</taxon>
        <taxon>Hexapoda</taxon>
        <taxon>Insecta</taxon>
        <taxon>Pterygota</taxon>
        <taxon>Neoptera</taxon>
        <taxon>Endopterygota</taxon>
        <taxon>Hymenoptera</taxon>
        <taxon>Apocrita</taxon>
        <taxon>Proctotrupomorpha</taxon>
        <taxon>Chalcidoidea</taxon>
        <taxon>Aphelinidae</taxon>
        <taxon>Aphelininae</taxon>
        <taxon>Eretmocerus</taxon>
    </lineage>
</organism>
<keyword evidence="2" id="KW-1185">Reference proteome</keyword>
<dbReference type="Proteomes" id="UP001239111">
    <property type="component" value="Chromosome 1"/>
</dbReference>